<reference evidence="1 2" key="1">
    <citation type="journal article" date="2019" name="Commun. Biol.">
        <title>The bagworm genome reveals a unique fibroin gene that provides high tensile strength.</title>
        <authorList>
            <person name="Kono N."/>
            <person name="Nakamura H."/>
            <person name="Ohtoshi R."/>
            <person name="Tomita M."/>
            <person name="Numata K."/>
            <person name="Arakawa K."/>
        </authorList>
    </citation>
    <scope>NUCLEOTIDE SEQUENCE [LARGE SCALE GENOMIC DNA]</scope>
</reference>
<name>A0A4C1ZCJ1_EUMVA</name>
<organism evidence="1 2">
    <name type="scientific">Eumeta variegata</name>
    <name type="common">Bagworm moth</name>
    <name type="synonym">Eumeta japonica</name>
    <dbReference type="NCBI Taxonomy" id="151549"/>
    <lineage>
        <taxon>Eukaryota</taxon>
        <taxon>Metazoa</taxon>
        <taxon>Ecdysozoa</taxon>
        <taxon>Arthropoda</taxon>
        <taxon>Hexapoda</taxon>
        <taxon>Insecta</taxon>
        <taxon>Pterygota</taxon>
        <taxon>Neoptera</taxon>
        <taxon>Endopterygota</taxon>
        <taxon>Lepidoptera</taxon>
        <taxon>Glossata</taxon>
        <taxon>Ditrysia</taxon>
        <taxon>Tineoidea</taxon>
        <taxon>Psychidae</taxon>
        <taxon>Oiketicinae</taxon>
        <taxon>Eumeta</taxon>
    </lineage>
</organism>
<comment type="caution">
    <text evidence="1">The sequence shown here is derived from an EMBL/GenBank/DDBJ whole genome shotgun (WGS) entry which is preliminary data.</text>
</comment>
<protein>
    <submittedName>
        <fullName evidence="1">Uncharacterized protein</fullName>
    </submittedName>
</protein>
<gene>
    <name evidence="1" type="ORF">EVAR_69169_1</name>
</gene>
<accession>A0A4C1ZCJ1</accession>
<dbReference type="AlphaFoldDB" id="A0A4C1ZCJ1"/>
<sequence>MHLDISHTDIRSSSTEVKYCTIAFELCGREYPTPTEHPSFVRGSLSAASSAPVRVRPPPLIYTLNVTIYGHRVPRAALKDIRQRGVHVRHLNYSGSEVSQRRLVHQNIDS</sequence>
<dbReference type="Proteomes" id="UP000299102">
    <property type="component" value="Unassembled WGS sequence"/>
</dbReference>
<evidence type="ECO:0000313" key="1">
    <source>
        <dbReference type="EMBL" id="GBP86501.1"/>
    </source>
</evidence>
<evidence type="ECO:0000313" key="2">
    <source>
        <dbReference type="Proteomes" id="UP000299102"/>
    </source>
</evidence>
<proteinExistence type="predicted"/>
<dbReference type="EMBL" id="BGZK01001799">
    <property type="protein sequence ID" value="GBP86501.1"/>
    <property type="molecule type" value="Genomic_DNA"/>
</dbReference>
<keyword evidence="2" id="KW-1185">Reference proteome</keyword>